<comment type="caution">
    <text evidence="15">The sequence shown here is derived from an EMBL/GenBank/DDBJ whole genome shotgun (WGS) entry which is preliminary data.</text>
</comment>
<dbReference type="InterPro" id="IPR038408">
    <property type="entry name" value="GNK2_sf"/>
</dbReference>
<evidence type="ECO:0000256" key="6">
    <source>
        <dbReference type="ARBA" id="ARBA00022741"/>
    </source>
</evidence>
<keyword evidence="2" id="KW-0723">Serine/threonine-protein kinase</keyword>
<dbReference type="InterPro" id="IPR001245">
    <property type="entry name" value="Ser-Thr/Tyr_kinase_cat_dom"/>
</dbReference>
<keyword evidence="12" id="KW-1133">Transmembrane helix</keyword>
<reference evidence="15" key="1">
    <citation type="submission" date="2024-03" db="EMBL/GenBank/DDBJ databases">
        <title>WGS assembly of Saponaria officinalis var. Norfolk2.</title>
        <authorList>
            <person name="Jenkins J."/>
            <person name="Shu S."/>
            <person name="Grimwood J."/>
            <person name="Barry K."/>
            <person name="Goodstein D."/>
            <person name="Schmutz J."/>
            <person name="Leebens-Mack J."/>
            <person name="Osbourn A."/>
        </authorList>
    </citation>
    <scope>NUCLEOTIDE SEQUENCE [LARGE SCALE GENOMIC DNA]</scope>
    <source>
        <strain evidence="15">JIC</strain>
    </source>
</reference>
<dbReference type="Gene3D" id="3.30.200.20">
    <property type="entry name" value="Phosphorylase Kinase, domain 1"/>
    <property type="match status" value="1"/>
</dbReference>
<dbReference type="SUPFAM" id="SSF56112">
    <property type="entry name" value="Protein kinase-like (PK-like)"/>
    <property type="match status" value="1"/>
</dbReference>
<dbReference type="FunFam" id="1.10.510.10:FF:001023">
    <property type="entry name" value="Os07g0541700 protein"/>
    <property type="match status" value="1"/>
</dbReference>
<evidence type="ECO:0000256" key="12">
    <source>
        <dbReference type="SAM" id="Phobius"/>
    </source>
</evidence>
<keyword evidence="9" id="KW-0325">Glycoprotein</keyword>
<name>A0AAW1HJG3_SAPOF</name>
<dbReference type="SMART" id="SM00220">
    <property type="entry name" value="S_TKc"/>
    <property type="match status" value="1"/>
</dbReference>
<evidence type="ECO:0000256" key="5">
    <source>
        <dbReference type="ARBA" id="ARBA00022737"/>
    </source>
</evidence>
<keyword evidence="3" id="KW-0808">Transferase</keyword>
<evidence type="ECO:0000256" key="4">
    <source>
        <dbReference type="ARBA" id="ARBA00022729"/>
    </source>
</evidence>
<dbReference type="Gene3D" id="3.30.430.20">
    <property type="entry name" value="Gnk2 domain, C-X8-C-X2-C motif"/>
    <property type="match status" value="1"/>
</dbReference>
<dbReference type="PANTHER" id="PTHR45631:SF68">
    <property type="entry name" value="REPEAT FAMILY PROTEIN, PUTATIVE, EXPRESSED-RELATED"/>
    <property type="match status" value="1"/>
</dbReference>
<dbReference type="Gene3D" id="1.10.510.10">
    <property type="entry name" value="Transferase(Phosphotransferase) domain 1"/>
    <property type="match status" value="1"/>
</dbReference>
<evidence type="ECO:0000259" key="14">
    <source>
        <dbReference type="PROSITE" id="PS51473"/>
    </source>
</evidence>
<evidence type="ECO:0000256" key="9">
    <source>
        <dbReference type="ARBA" id="ARBA00023180"/>
    </source>
</evidence>
<evidence type="ECO:0000256" key="1">
    <source>
        <dbReference type="ARBA" id="ARBA00012513"/>
    </source>
</evidence>
<keyword evidence="5" id="KW-0677">Repeat</keyword>
<sequence>MDDLISQAAYGKGSLQGFATKHVNLSSSEVILGLAQCSPDIGGHGCYRCLSTALRLRDGWANTMVFLPSCLFRYDLYETVTPADPMPPPPKPPTLYIALLVVLPIVAFVLGVIVVVAIKDHWLWGRKGNSTVTAEVSEQLDDSPDVPVQSDPVHVEDRALRLPKYTYSQVEEMTDFTKRLGKGGFCVVYYGVLKGENGENREVAVKLLNESEDALQQFSNEINVSLQISHRNLISLLGYCHEGTKLALIYEYMDNGDLKALLSKDAGSLRWTDRLMIAIDTAEGLDYLHRNCKVSIVHRDVKSANILLNQNLQAKLADFGLSKIFSEEDDTTLQTRVVHTPGYTDPEYFRTGLLNKNSDVYSFGVLLLELITGNLTPDLIKRLKELVNEDDKKHIYDRRMQISNQETSVWNATELARACVQDDGLSRPNMSQVLQILKNCLSMEATMTSGSTSM</sequence>
<organism evidence="15 16">
    <name type="scientific">Saponaria officinalis</name>
    <name type="common">Common soapwort</name>
    <name type="synonym">Lychnis saponaria</name>
    <dbReference type="NCBI Taxonomy" id="3572"/>
    <lineage>
        <taxon>Eukaryota</taxon>
        <taxon>Viridiplantae</taxon>
        <taxon>Streptophyta</taxon>
        <taxon>Embryophyta</taxon>
        <taxon>Tracheophyta</taxon>
        <taxon>Spermatophyta</taxon>
        <taxon>Magnoliopsida</taxon>
        <taxon>eudicotyledons</taxon>
        <taxon>Gunneridae</taxon>
        <taxon>Pentapetalae</taxon>
        <taxon>Caryophyllales</taxon>
        <taxon>Caryophyllaceae</taxon>
        <taxon>Caryophylleae</taxon>
        <taxon>Saponaria</taxon>
    </lineage>
</organism>
<evidence type="ECO:0000256" key="7">
    <source>
        <dbReference type="ARBA" id="ARBA00022777"/>
    </source>
</evidence>
<evidence type="ECO:0000259" key="13">
    <source>
        <dbReference type="PROSITE" id="PS50011"/>
    </source>
</evidence>
<evidence type="ECO:0000256" key="10">
    <source>
        <dbReference type="ARBA" id="ARBA00047899"/>
    </source>
</evidence>
<evidence type="ECO:0000313" key="15">
    <source>
        <dbReference type="EMBL" id="KAK9675949.1"/>
    </source>
</evidence>
<feature type="domain" description="Protein kinase" evidence="13">
    <location>
        <begin position="174"/>
        <end position="441"/>
    </location>
</feature>
<dbReference type="InterPro" id="IPR011009">
    <property type="entry name" value="Kinase-like_dom_sf"/>
</dbReference>
<dbReference type="EC" id="2.7.11.1" evidence="1"/>
<dbReference type="AlphaFoldDB" id="A0AAW1HJG3"/>
<keyword evidence="8" id="KW-0067">ATP-binding</keyword>
<dbReference type="InterPro" id="IPR008271">
    <property type="entry name" value="Ser/Thr_kinase_AS"/>
</dbReference>
<gene>
    <name evidence="15" type="ORF">RND81_11G043600</name>
</gene>
<evidence type="ECO:0000313" key="16">
    <source>
        <dbReference type="Proteomes" id="UP001443914"/>
    </source>
</evidence>
<dbReference type="GO" id="GO:0005524">
    <property type="term" value="F:ATP binding"/>
    <property type="evidence" value="ECO:0007669"/>
    <property type="project" value="UniProtKB-KW"/>
</dbReference>
<dbReference type="InterPro" id="IPR002902">
    <property type="entry name" value="GNK2"/>
</dbReference>
<dbReference type="PANTHER" id="PTHR45631">
    <property type="entry name" value="OS07G0107800 PROTEIN-RELATED"/>
    <property type="match status" value="1"/>
</dbReference>
<evidence type="ECO:0000256" key="2">
    <source>
        <dbReference type="ARBA" id="ARBA00022527"/>
    </source>
</evidence>
<feature type="transmembrane region" description="Helical" evidence="12">
    <location>
        <begin position="95"/>
        <end position="118"/>
    </location>
</feature>
<accession>A0AAW1HJG3</accession>
<proteinExistence type="predicted"/>
<dbReference type="PROSITE" id="PS50011">
    <property type="entry name" value="PROTEIN_KINASE_DOM"/>
    <property type="match status" value="1"/>
</dbReference>
<dbReference type="PROSITE" id="PS00108">
    <property type="entry name" value="PROTEIN_KINASE_ST"/>
    <property type="match status" value="1"/>
</dbReference>
<dbReference type="Pfam" id="PF07714">
    <property type="entry name" value="PK_Tyr_Ser-Thr"/>
    <property type="match status" value="1"/>
</dbReference>
<keyword evidence="6" id="KW-0547">Nucleotide-binding</keyword>
<protein>
    <recommendedName>
        <fullName evidence="1">non-specific serine/threonine protein kinase</fullName>
        <ecNumber evidence="1">2.7.11.1</ecNumber>
    </recommendedName>
</protein>
<evidence type="ECO:0000256" key="3">
    <source>
        <dbReference type="ARBA" id="ARBA00022679"/>
    </source>
</evidence>
<dbReference type="InterPro" id="IPR000719">
    <property type="entry name" value="Prot_kinase_dom"/>
</dbReference>
<keyword evidence="16" id="KW-1185">Reference proteome</keyword>
<keyword evidence="7" id="KW-0418">Kinase</keyword>
<dbReference type="PROSITE" id="PS51473">
    <property type="entry name" value="GNK2"/>
    <property type="match status" value="1"/>
</dbReference>
<dbReference type="GO" id="GO:0004674">
    <property type="term" value="F:protein serine/threonine kinase activity"/>
    <property type="evidence" value="ECO:0007669"/>
    <property type="project" value="UniProtKB-KW"/>
</dbReference>
<feature type="domain" description="Gnk2-homologous" evidence="14">
    <location>
        <begin position="1"/>
        <end position="79"/>
    </location>
</feature>
<evidence type="ECO:0000256" key="8">
    <source>
        <dbReference type="ARBA" id="ARBA00022840"/>
    </source>
</evidence>
<evidence type="ECO:0000256" key="11">
    <source>
        <dbReference type="ARBA" id="ARBA00048679"/>
    </source>
</evidence>
<dbReference type="EMBL" id="JBDFQZ010000011">
    <property type="protein sequence ID" value="KAK9675949.1"/>
    <property type="molecule type" value="Genomic_DNA"/>
</dbReference>
<comment type="catalytic activity">
    <reaction evidence="11">
        <text>L-seryl-[protein] + ATP = O-phospho-L-seryl-[protein] + ADP + H(+)</text>
        <dbReference type="Rhea" id="RHEA:17989"/>
        <dbReference type="Rhea" id="RHEA-COMP:9863"/>
        <dbReference type="Rhea" id="RHEA-COMP:11604"/>
        <dbReference type="ChEBI" id="CHEBI:15378"/>
        <dbReference type="ChEBI" id="CHEBI:29999"/>
        <dbReference type="ChEBI" id="CHEBI:30616"/>
        <dbReference type="ChEBI" id="CHEBI:83421"/>
        <dbReference type="ChEBI" id="CHEBI:456216"/>
        <dbReference type="EC" id="2.7.11.1"/>
    </reaction>
</comment>
<dbReference type="Proteomes" id="UP001443914">
    <property type="component" value="Unassembled WGS sequence"/>
</dbReference>
<keyword evidence="12" id="KW-0472">Membrane</keyword>
<keyword evidence="12" id="KW-0812">Transmembrane</keyword>
<dbReference type="CDD" id="cd23509">
    <property type="entry name" value="Gnk2-like"/>
    <property type="match status" value="1"/>
</dbReference>
<keyword evidence="4" id="KW-0732">Signal</keyword>
<comment type="catalytic activity">
    <reaction evidence="10">
        <text>L-threonyl-[protein] + ATP = O-phospho-L-threonyl-[protein] + ADP + H(+)</text>
        <dbReference type="Rhea" id="RHEA:46608"/>
        <dbReference type="Rhea" id="RHEA-COMP:11060"/>
        <dbReference type="Rhea" id="RHEA-COMP:11605"/>
        <dbReference type="ChEBI" id="CHEBI:15378"/>
        <dbReference type="ChEBI" id="CHEBI:30013"/>
        <dbReference type="ChEBI" id="CHEBI:30616"/>
        <dbReference type="ChEBI" id="CHEBI:61977"/>
        <dbReference type="ChEBI" id="CHEBI:456216"/>
        <dbReference type="EC" id="2.7.11.1"/>
    </reaction>
</comment>
<dbReference type="Pfam" id="PF01657">
    <property type="entry name" value="Stress-antifung"/>
    <property type="match status" value="1"/>
</dbReference>